<comment type="caution">
    <text evidence="1">The sequence shown here is derived from an EMBL/GenBank/DDBJ whole genome shotgun (WGS) entry which is preliminary data.</text>
</comment>
<dbReference type="STRING" id="1409788.NC99_40320"/>
<dbReference type="Proteomes" id="UP000036958">
    <property type="component" value="Unassembled WGS sequence"/>
</dbReference>
<dbReference type="PATRIC" id="fig|1409788.3.peg.4119"/>
<gene>
    <name evidence="1" type="ORF">NC99_40320</name>
</gene>
<evidence type="ECO:0000313" key="2">
    <source>
        <dbReference type="Proteomes" id="UP000036958"/>
    </source>
</evidence>
<dbReference type="AlphaFoldDB" id="A0A0L8V486"/>
<reference evidence="2" key="1">
    <citation type="submission" date="2015-07" db="EMBL/GenBank/DDBJ databases">
        <title>Genome sequencing of Sunxiuqinia dokdonensis strain SK.</title>
        <authorList>
            <person name="Ahn S."/>
            <person name="Kim B.-C."/>
        </authorList>
    </citation>
    <scope>NUCLEOTIDE SEQUENCE [LARGE SCALE GENOMIC DNA]</scope>
    <source>
        <strain evidence="2">SK</strain>
    </source>
</reference>
<dbReference type="EMBL" id="LGIA01000198">
    <property type="protein sequence ID" value="KOH43143.1"/>
    <property type="molecule type" value="Genomic_DNA"/>
</dbReference>
<proteinExistence type="predicted"/>
<name>A0A0L8V486_9BACT</name>
<accession>A0A0L8V486</accession>
<organism evidence="1 2">
    <name type="scientific">Sunxiuqinia dokdonensis</name>
    <dbReference type="NCBI Taxonomy" id="1409788"/>
    <lineage>
        <taxon>Bacteria</taxon>
        <taxon>Pseudomonadati</taxon>
        <taxon>Bacteroidota</taxon>
        <taxon>Bacteroidia</taxon>
        <taxon>Marinilabiliales</taxon>
        <taxon>Prolixibacteraceae</taxon>
        <taxon>Sunxiuqinia</taxon>
    </lineage>
</organism>
<sequence length="58" mass="6651">MIYLTSCDNDQNLAEYFKKLGKHKTGKSCLYINKLADVRLDVLEQIIGKSMQNLQSDN</sequence>
<protein>
    <recommendedName>
        <fullName evidence="3">DUF1801 domain-containing protein</fullName>
    </recommendedName>
</protein>
<keyword evidence="2" id="KW-1185">Reference proteome</keyword>
<evidence type="ECO:0000313" key="1">
    <source>
        <dbReference type="EMBL" id="KOH43143.1"/>
    </source>
</evidence>
<evidence type="ECO:0008006" key="3">
    <source>
        <dbReference type="Google" id="ProtNLM"/>
    </source>
</evidence>